<sequence length="20" mass="2390">MYLISRCLLQFQHVHNSNVS</sequence>
<proteinExistence type="predicted"/>
<gene>
    <name evidence="1" type="ORF">TPAB3V08_LOCUS6835</name>
</gene>
<organism evidence="1 2">
    <name type="scientific">Timema podura</name>
    <name type="common">Walking stick</name>
    <dbReference type="NCBI Taxonomy" id="61482"/>
    <lineage>
        <taxon>Eukaryota</taxon>
        <taxon>Metazoa</taxon>
        <taxon>Ecdysozoa</taxon>
        <taxon>Arthropoda</taxon>
        <taxon>Hexapoda</taxon>
        <taxon>Insecta</taxon>
        <taxon>Pterygota</taxon>
        <taxon>Neoptera</taxon>
        <taxon>Polyneoptera</taxon>
        <taxon>Phasmatodea</taxon>
        <taxon>Timematodea</taxon>
        <taxon>Timematoidea</taxon>
        <taxon>Timematidae</taxon>
        <taxon>Timema</taxon>
    </lineage>
</organism>
<dbReference type="Proteomes" id="UP001153148">
    <property type="component" value="Unassembled WGS sequence"/>
</dbReference>
<comment type="caution">
    <text evidence="1">The sequence shown here is derived from an EMBL/GenBank/DDBJ whole genome shotgun (WGS) entry which is preliminary data.</text>
</comment>
<accession>A0ABN7NWK7</accession>
<protein>
    <submittedName>
        <fullName evidence="1">Uncharacterized protein</fullName>
    </submittedName>
</protein>
<keyword evidence="2" id="KW-1185">Reference proteome</keyword>
<evidence type="ECO:0000313" key="1">
    <source>
        <dbReference type="EMBL" id="CAG2059876.1"/>
    </source>
</evidence>
<dbReference type="EMBL" id="CAJPIN010010780">
    <property type="protein sequence ID" value="CAG2059876.1"/>
    <property type="molecule type" value="Genomic_DNA"/>
</dbReference>
<reference evidence="1" key="1">
    <citation type="submission" date="2021-03" db="EMBL/GenBank/DDBJ databases">
        <authorList>
            <person name="Tran Van P."/>
        </authorList>
    </citation>
    <scope>NUCLEOTIDE SEQUENCE</scope>
</reference>
<evidence type="ECO:0000313" key="2">
    <source>
        <dbReference type="Proteomes" id="UP001153148"/>
    </source>
</evidence>
<name>A0ABN7NWK7_TIMPD</name>